<proteinExistence type="predicted"/>
<dbReference type="RefSeq" id="WP_089816681.1">
    <property type="nucleotide sequence ID" value="NZ_FOZK01000002.1"/>
</dbReference>
<dbReference type="Proteomes" id="UP000199062">
    <property type="component" value="Unassembled WGS sequence"/>
</dbReference>
<accession>A0A1I6L9I5</accession>
<protein>
    <submittedName>
        <fullName evidence="2">SsDNA-binding replication factor A, large subunit</fullName>
    </submittedName>
</protein>
<dbReference type="InterPro" id="IPR012340">
    <property type="entry name" value="NA-bd_OB-fold"/>
</dbReference>
<evidence type="ECO:0000313" key="2">
    <source>
        <dbReference type="EMBL" id="SFS00155.1"/>
    </source>
</evidence>
<feature type="region of interest" description="Disordered" evidence="1">
    <location>
        <begin position="1"/>
        <end position="59"/>
    </location>
</feature>
<dbReference type="SUPFAM" id="SSF50249">
    <property type="entry name" value="Nucleic acid-binding proteins"/>
    <property type="match status" value="1"/>
</dbReference>
<name>A0A1I6L9I5_9EURY</name>
<keyword evidence="2" id="KW-0238">DNA-binding</keyword>
<evidence type="ECO:0000313" key="3">
    <source>
        <dbReference type="Proteomes" id="UP000199062"/>
    </source>
</evidence>
<dbReference type="Gene3D" id="2.40.50.140">
    <property type="entry name" value="Nucleic acid-binding proteins"/>
    <property type="match status" value="1"/>
</dbReference>
<dbReference type="EMBL" id="FOZK01000002">
    <property type="protein sequence ID" value="SFS00155.1"/>
    <property type="molecule type" value="Genomic_DNA"/>
</dbReference>
<feature type="compositionally biased region" description="Basic and acidic residues" evidence="1">
    <location>
        <begin position="18"/>
        <end position="51"/>
    </location>
</feature>
<dbReference type="GO" id="GO:0003677">
    <property type="term" value="F:DNA binding"/>
    <property type="evidence" value="ECO:0007669"/>
    <property type="project" value="UniProtKB-KW"/>
</dbReference>
<keyword evidence="3" id="KW-1185">Reference proteome</keyword>
<dbReference type="OrthoDB" id="170249at2157"/>
<dbReference type="STRING" id="767519.SAMN05216559_2318"/>
<reference evidence="2 3" key="1">
    <citation type="submission" date="2016-10" db="EMBL/GenBank/DDBJ databases">
        <authorList>
            <person name="de Groot N.N."/>
        </authorList>
    </citation>
    <scope>NUCLEOTIDE SEQUENCE [LARGE SCALE GENOMIC DNA]</scope>
    <source>
        <strain evidence="2 3">CGMCC 1.10457</strain>
    </source>
</reference>
<feature type="compositionally biased region" description="Basic and acidic residues" evidence="1">
    <location>
        <begin position="76"/>
        <end position="111"/>
    </location>
</feature>
<evidence type="ECO:0000256" key="1">
    <source>
        <dbReference type="SAM" id="MobiDB-lite"/>
    </source>
</evidence>
<dbReference type="CDD" id="cd04491">
    <property type="entry name" value="SoSSB_OBF"/>
    <property type="match status" value="1"/>
</dbReference>
<sequence length="283" mass="32266">MKGKHLLRNEGSVEEQAVEQRHERAAGQEPELRRSVEQEIQGKVDTNHPDAGRTGLTLEAEEKLAAREWEIERTHKRWDSRQESSREARSRQMVKEGSARKRREFERRRAGVDQWAGPDRGDPRAELTQAELSTVNEQAARLAEEHGGLTRAAISRKLAERIAAGMDVIDAVVEVIESIRDEAGVIVPIDQIENVDRSEVTVEGRVTQLWDPSSPAIRQVGLIEDESGRTKFTSWVKSDQSMVREGERVRFRAAAKNWYQGRCSIALTGWSEVHFPERGQWWE</sequence>
<dbReference type="AlphaFoldDB" id="A0A1I6L9I5"/>
<feature type="region of interest" description="Disordered" evidence="1">
    <location>
        <begin position="76"/>
        <end position="123"/>
    </location>
</feature>
<organism evidence="2 3">
    <name type="scientific">Halomicrobium zhouii</name>
    <dbReference type="NCBI Taxonomy" id="767519"/>
    <lineage>
        <taxon>Archaea</taxon>
        <taxon>Methanobacteriati</taxon>
        <taxon>Methanobacteriota</taxon>
        <taxon>Stenosarchaea group</taxon>
        <taxon>Halobacteria</taxon>
        <taxon>Halobacteriales</taxon>
        <taxon>Haloarculaceae</taxon>
        <taxon>Halomicrobium</taxon>
    </lineage>
</organism>
<gene>
    <name evidence="2" type="ORF">SAMN05216559_2318</name>
</gene>